<reference evidence="5 6" key="1">
    <citation type="submission" date="2015-09" db="EMBL/GenBank/DDBJ databases">
        <authorList>
            <person name="Jackson K.R."/>
            <person name="Lunt B.L."/>
            <person name="Fisher J.N.B."/>
            <person name="Gardner A.V."/>
            <person name="Bailey M.E."/>
            <person name="Deus L.M."/>
            <person name="Earl A.S."/>
            <person name="Gibby P.D."/>
            <person name="Hartmann K.A."/>
            <person name="Liu J.E."/>
            <person name="Manci A.M."/>
            <person name="Nielsen D.A."/>
            <person name="Solomon M.B."/>
            <person name="Breakwell D.P."/>
            <person name="Burnett S.H."/>
            <person name="Grose J.H."/>
        </authorList>
    </citation>
    <scope>NUCLEOTIDE SEQUENCE [LARGE SCALE GENOMIC DNA]</scope>
    <source>
        <strain evidence="5 6">CECT 7799</strain>
    </source>
</reference>
<evidence type="ECO:0000313" key="6">
    <source>
        <dbReference type="Proteomes" id="UP000049455"/>
    </source>
</evidence>
<proteinExistence type="inferred from homology"/>
<keyword evidence="4" id="KW-0175">Coiled coil</keyword>
<dbReference type="GO" id="GO:0005737">
    <property type="term" value="C:cytoplasm"/>
    <property type="evidence" value="ECO:0007669"/>
    <property type="project" value="TreeGrafter"/>
</dbReference>
<evidence type="ECO:0000256" key="1">
    <source>
        <dbReference type="ARBA" id="ARBA00005369"/>
    </source>
</evidence>
<organism evidence="5 6">
    <name type="scientific">Jannaschia seosinensis</name>
    <dbReference type="NCBI Taxonomy" id="313367"/>
    <lineage>
        <taxon>Bacteria</taxon>
        <taxon>Pseudomonadati</taxon>
        <taxon>Pseudomonadota</taxon>
        <taxon>Alphaproteobacteria</taxon>
        <taxon>Rhodobacterales</taxon>
        <taxon>Roseobacteraceae</taxon>
        <taxon>Jannaschia</taxon>
    </lineage>
</organism>
<dbReference type="PANTHER" id="PTHR11579">
    <property type="entry name" value="PROTEIN-L-ISOASPARTATE O-METHYLTRANSFERASE"/>
    <property type="match status" value="1"/>
</dbReference>
<keyword evidence="5" id="KW-0808">Transferase</keyword>
<dbReference type="AlphaFoldDB" id="A0A0M7B899"/>
<dbReference type="Gene3D" id="3.40.50.150">
    <property type="entry name" value="Vaccinia Virus protein VP39"/>
    <property type="match status" value="1"/>
</dbReference>
<dbReference type="CDD" id="cd02440">
    <property type="entry name" value="AdoMet_MTases"/>
    <property type="match status" value="1"/>
</dbReference>
<protein>
    <recommendedName>
        <fullName evidence="2">Protein-L-isoaspartate O-methyltransferase</fullName>
    </recommendedName>
    <alternativeName>
        <fullName evidence="3">Protein L-isoaspartyl methyltransferase</fullName>
    </alternativeName>
</protein>
<dbReference type="EMBL" id="CYPR01000015">
    <property type="protein sequence ID" value="CUH14170.1"/>
    <property type="molecule type" value="Genomic_DNA"/>
</dbReference>
<gene>
    <name evidence="5" type="primary">pcm_1</name>
    <name evidence="5" type="ORF">JSE7799_00268</name>
</gene>
<keyword evidence="5" id="KW-0489">Methyltransferase</keyword>
<dbReference type="GO" id="GO:0004719">
    <property type="term" value="F:protein-L-isoaspartate (D-aspartate) O-methyltransferase activity"/>
    <property type="evidence" value="ECO:0007669"/>
    <property type="project" value="InterPro"/>
</dbReference>
<dbReference type="Pfam" id="PF01135">
    <property type="entry name" value="PCMT"/>
    <property type="match status" value="1"/>
</dbReference>
<evidence type="ECO:0000256" key="3">
    <source>
        <dbReference type="ARBA" id="ARBA00030757"/>
    </source>
</evidence>
<dbReference type="GO" id="GO:0032259">
    <property type="term" value="P:methylation"/>
    <property type="evidence" value="ECO:0007669"/>
    <property type="project" value="UniProtKB-KW"/>
</dbReference>
<dbReference type="InterPro" id="IPR029063">
    <property type="entry name" value="SAM-dependent_MTases_sf"/>
</dbReference>
<evidence type="ECO:0000256" key="4">
    <source>
        <dbReference type="SAM" id="Coils"/>
    </source>
</evidence>
<feature type="coiled-coil region" evidence="4">
    <location>
        <begin position="97"/>
        <end position="124"/>
    </location>
</feature>
<comment type="similarity">
    <text evidence="1">Belongs to the methyltransferase superfamily. L-isoaspartyl/D-aspartyl protein methyltransferase family.</text>
</comment>
<name>A0A0M7B899_9RHOB</name>
<dbReference type="Proteomes" id="UP000049455">
    <property type="component" value="Unassembled WGS sequence"/>
</dbReference>
<evidence type="ECO:0000313" key="5">
    <source>
        <dbReference type="EMBL" id="CUH14170.1"/>
    </source>
</evidence>
<sequence>MMVDTQIRPSDVTKFPIIAAMLDIPRENFVPSAQAQVAYMDAPISLGEGRELLEARTFAKMLDALDIRVDDEVLILGGNLGYSAAILARMAASVVMVEEDADMARDAEQALAAIEADNAVVLNQPISKGAPKAAPFDVIVIDGAVEHLPEGLVEQLREGGRIAAIFMERSLGAVRVGQIIDGHLAWRFAFNASAPIVPGFTAPTKFQL</sequence>
<keyword evidence="6" id="KW-1185">Reference proteome</keyword>
<dbReference type="PANTHER" id="PTHR11579:SF18">
    <property type="entry name" value="PROTEIN-L-ISOASPARTATE O-METHYLTRANSFERASE"/>
    <property type="match status" value="1"/>
</dbReference>
<dbReference type="InterPro" id="IPR000682">
    <property type="entry name" value="PCMT"/>
</dbReference>
<evidence type="ECO:0000256" key="2">
    <source>
        <dbReference type="ARBA" id="ARBA00013346"/>
    </source>
</evidence>
<dbReference type="SUPFAM" id="SSF53335">
    <property type="entry name" value="S-adenosyl-L-methionine-dependent methyltransferases"/>
    <property type="match status" value="1"/>
</dbReference>
<accession>A0A0M7B899</accession>
<dbReference type="STRING" id="313367.JSE7799_00268"/>